<reference evidence="2 3" key="1">
    <citation type="submission" date="2023-10" db="EMBL/GenBank/DDBJ databases">
        <authorList>
            <person name="Venkata Ramana C."/>
            <person name="Sasikala C."/>
            <person name="Dhurka M."/>
        </authorList>
    </citation>
    <scope>NUCLEOTIDE SEQUENCE [LARGE SCALE GENOMIC DNA]</scope>
    <source>
        <strain evidence="2 3">KCTC 32151</strain>
    </source>
</reference>
<dbReference type="EMBL" id="JAWLIP010000004">
    <property type="protein sequence ID" value="MDV6226626.1"/>
    <property type="molecule type" value="Genomic_DNA"/>
</dbReference>
<protein>
    <recommendedName>
        <fullName evidence="4">DUF1097 domain-containing protein</fullName>
    </recommendedName>
</protein>
<evidence type="ECO:0000313" key="2">
    <source>
        <dbReference type="EMBL" id="MDV6226626.1"/>
    </source>
</evidence>
<feature type="transmembrane region" description="Helical" evidence="1">
    <location>
        <begin position="9"/>
        <end position="29"/>
    </location>
</feature>
<accession>A0ABU4AKH7</accession>
<proteinExistence type="predicted"/>
<dbReference type="RefSeq" id="WP_204360808.1">
    <property type="nucleotide sequence ID" value="NZ_CP177239.1"/>
</dbReference>
<organism evidence="2 3">
    <name type="scientific">Nitratireductor aquimarinus</name>
    <dbReference type="NCBI Taxonomy" id="889300"/>
    <lineage>
        <taxon>Bacteria</taxon>
        <taxon>Pseudomonadati</taxon>
        <taxon>Pseudomonadota</taxon>
        <taxon>Alphaproteobacteria</taxon>
        <taxon>Hyphomicrobiales</taxon>
        <taxon>Phyllobacteriaceae</taxon>
        <taxon>Nitratireductor</taxon>
    </lineage>
</organism>
<comment type="caution">
    <text evidence="2">The sequence shown here is derived from an EMBL/GenBank/DDBJ whole genome shotgun (WGS) entry which is preliminary data.</text>
</comment>
<evidence type="ECO:0008006" key="4">
    <source>
        <dbReference type="Google" id="ProtNLM"/>
    </source>
</evidence>
<keyword evidence="1" id="KW-1133">Transmembrane helix</keyword>
<evidence type="ECO:0000256" key="1">
    <source>
        <dbReference type="SAM" id="Phobius"/>
    </source>
</evidence>
<name>A0ABU4AKH7_9HYPH</name>
<gene>
    <name evidence="2" type="ORF">R2G56_10060</name>
</gene>
<evidence type="ECO:0000313" key="3">
    <source>
        <dbReference type="Proteomes" id="UP001185659"/>
    </source>
</evidence>
<feature type="transmembrane region" description="Helical" evidence="1">
    <location>
        <begin position="35"/>
        <end position="53"/>
    </location>
</feature>
<keyword evidence="1" id="KW-0812">Transmembrane</keyword>
<keyword evidence="3" id="KW-1185">Reference proteome</keyword>
<sequence>MTLNAPTKVVFLLSLVIAIIGVVAAFNLLTFVPIPAFWIMTLAYLLMVGGSLLKGV</sequence>
<dbReference type="Proteomes" id="UP001185659">
    <property type="component" value="Unassembled WGS sequence"/>
</dbReference>
<keyword evidence="1" id="KW-0472">Membrane</keyword>